<comment type="caution">
    <text evidence="2">The sequence shown here is derived from an EMBL/GenBank/DDBJ whole genome shotgun (WGS) entry which is preliminary data.</text>
</comment>
<dbReference type="EMBL" id="JAFKCW010000004">
    <property type="protein sequence ID" value="MBN7802739.1"/>
    <property type="molecule type" value="Genomic_DNA"/>
</dbReference>
<sequence>MSDDYGFLAPFYQPLSRLVFGKDLIAANSCFSSFAQDRHSLIIGGGDGSAYKDWDGRYTGEYWDTSAKMAELAGRNLKKSRIRVHCGHWLGDGTFDVVFLPFVLDTLLDSEIDELVRQVHAALKPGGRVILSDFFTPATFFQRALQRLMLISFRLFTNHRRKDLPEYANYFDSDAWEKESSKVWRKGWIRAQLYLKKQGSTG</sequence>
<dbReference type="Proteomes" id="UP000664698">
    <property type="component" value="Unassembled WGS sequence"/>
</dbReference>
<dbReference type="InterPro" id="IPR029063">
    <property type="entry name" value="SAM-dependent_MTases_sf"/>
</dbReference>
<protein>
    <submittedName>
        <fullName evidence="2">Class I SAM-dependent methyltransferase</fullName>
    </submittedName>
</protein>
<organism evidence="2 3">
    <name type="scientific">Algoriphagus aestuariicola</name>
    <dbReference type="NCBI Taxonomy" id="1852016"/>
    <lineage>
        <taxon>Bacteria</taxon>
        <taxon>Pseudomonadati</taxon>
        <taxon>Bacteroidota</taxon>
        <taxon>Cytophagia</taxon>
        <taxon>Cytophagales</taxon>
        <taxon>Cyclobacteriaceae</taxon>
        <taxon>Algoriphagus</taxon>
    </lineage>
</organism>
<proteinExistence type="predicted"/>
<dbReference type="InterPro" id="IPR013216">
    <property type="entry name" value="Methyltransf_11"/>
</dbReference>
<dbReference type="GO" id="GO:0032259">
    <property type="term" value="P:methylation"/>
    <property type="evidence" value="ECO:0007669"/>
    <property type="project" value="UniProtKB-KW"/>
</dbReference>
<feature type="domain" description="Methyltransferase type 11" evidence="1">
    <location>
        <begin position="43"/>
        <end position="131"/>
    </location>
</feature>
<keyword evidence="3" id="KW-1185">Reference proteome</keyword>
<reference evidence="2 3" key="1">
    <citation type="submission" date="2021-03" db="EMBL/GenBank/DDBJ databases">
        <title>novel species isolated from a fishpond in China.</title>
        <authorList>
            <person name="Lu H."/>
            <person name="Cai Z."/>
        </authorList>
    </citation>
    <scope>NUCLEOTIDE SEQUENCE [LARGE SCALE GENOMIC DNA]</scope>
    <source>
        <strain evidence="2 3">JCM 31546</strain>
    </source>
</reference>
<dbReference type="Gene3D" id="3.40.50.150">
    <property type="entry name" value="Vaccinia Virus protein VP39"/>
    <property type="match status" value="1"/>
</dbReference>
<gene>
    <name evidence="2" type="ORF">J0A67_17815</name>
</gene>
<evidence type="ECO:0000259" key="1">
    <source>
        <dbReference type="Pfam" id="PF08241"/>
    </source>
</evidence>
<evidence type="ECO:0000313" key="3">
    <source>
        <dbReference type="Proteomes" id="UP000664698"/>
    </source>
</evidence>
<dbReference type="CDD" id="cd02440">
    <property type="entry name" value="AdoMet_MTases"/>
    <property type="match status" value="1"/>
</dbReference>
<dbReference type="RefSeq" id="WP_206570752.1">
    <property type="nucleotide sequence ID" value="NZ_JAFKCW010000004.1"/>
</dbReference>
<dbReference type="SUPFAM" id="SSF53335">
    <property type="entry name" value="S-adenosyl-L-methionine-dependent methyltransferases"/>
    <property type="match status" value="1"/>
</dbReference>
<dbReference type="GO" id="GO:0008168">
    <property type="term" value="F:methyltransferase activity"/>
    <property type="evidence" value="ECO:0007669"/>
    <property type="project" value="UniProtKB-KW"/>
</dbReference>
<name>A0ABS3BYE2_9BACT</name>
<dbReference type="Pfam" id="PF08241">
    <property type="entry name" value="Methyltransf_11"/>
    <property type="match status" value="1"/>
</dbReference>
<keyword evidence="2" id="KW-0808">Transferase</keyword>
<evidence type="ECO:0000313" key="2">
    <source>
        <dbReference type="EMBL" id="MBN7802739.1"/>
    </source>
</evidence>
<accession>A0ABS3BYE2</accession>
<keyword evidence="2" id="KW-0489">Methyltransferase</keyword>